<dbReference type="InterPro" id="IPR056840">
    <property type="entry name" value="HEAT_IPO9_central"/>
</dbReference>
<dbReference type="AlphaFoldDB" id="A0A1B0FQF3"/>
<dbReference type="Gene3D" id="1.25.10.10">
    <property type="entry name" value="Leucine-rich Repeat Variant"/>
    <property type="match status" value="1"/>
</dbReference>
<evidence type="ECO:0000256" key="6">
    <source>
        <dbReference type="SAM" id="Coils"/>
    </source>
</evidence>
<feature type="coiled-coil region" evidence="6">
    <location>
        <begin position="5"/>
        <end position="36"/>
    </location>
</feature>
<dbReference type="SUPFAM" id="SSF48371">
    <property type="entry name" value="ARM repeat"/>
    <property type="match status" value="1"/>
</dbReference>
<evidence type="ECO:0000256" key="7">
    <source>
        <dbReference type="SAM" id="MobiDB-lite"/>
    </source>
</evidence>
<dbReference type="PROSITE" id="PS50166">
    <property type="entry name" value="IMPORTIN_B_NT"/>
    <property type="match status" value="1"/>
</dbReference>
<evidence type="ECO:0000256" key="1">
    <source>
        <dbReference type="ARBA" id="ARBA00004123"/>
    </source>
</evidence>
<dbReference type="VEuPathDB" id="VectorBase:GMOY006153"/>
<dbReference type="InterPro" id="IPR001494">
    <property type="entry name" value="Importin-beta_N"/>
</dbReference>
<dbReference type="InterPro" id="IPR058669">
    <property type="entry name" value="TPR_IPO7/11-like"/>
</dbReference>
<dbReference type="Pfam" id="PF25758">
    <property type="entry name" value="TPR_IPO11"/>
    <property type="match status" value="1"/>
</dbReference>
<evidence type="ECO:0000256" key="4">
    <source>
        <dbReference type="ARBA" id="ARBA00022927"/>
    </source>
</evidence>
<dbReference type="PANTHER" id="PTHR10997:SF9">
    <property type="entry name" value="IMPORTIN-9"/>
    <property type="match status" value="1"/>
</dbReference>
<dbReference type="PhylomeDB" id="A0A1B0FQF3"/>
<proteinExistence type="inferred from homology"/>
<comment type="similarity">
    <text evidence="2">Belongs to the importin beta family.</text>
</comment>
<dbReference type="EMBL" id="CCAG010007304">
    <property type="status" value="NOT_ANNOTATED_CDS"/>
    <property type="molecule type" value="Genomic_DNA"/>
</dbReference>
<dbReference type="PANTHER" id="PTHR10997">
    <property type="entry name" value="IMPORTIN-7, 8, 11"/>
    <property type="match status" value="1"/>
</dbReference>
<dbReference type="InterPro" id="IPR016024">
    <property type="entry name" value="ARM-type_fold"/>
</dbReference>
<dbReference type="GO" id="GO:0005635">
    <property type="term" value="C:nuclear envelope"/>
    <property type="evidence" value="ECO:0007669"/>
    <property type="project" value="TreeGrafter"/>
</dbReference>
<evidence type="ECO:0000313" key="10">
    <source>
        <dbReference type="Proteomes" id="UP000092444"/>
    </source>
</evidence>
<dbReference type="GO" id="GO:0031267">
    <property type="term" value="F:small GTPase binding"/>
    <property type="evidence" value="ECO:0007669"/>
    <property type="project" value="InterPro"/>
</dbReference>
<dbReference type="SMART" id="SM00913">
    <property type="entry name" value="IBN_N"/>
    <property type="match status" value="1"/>
</dbReference>
<organism evidence="9 10">
    <name type="scientific">Glossina morsitans morsitans</name>
    <name type="common">Savannah tsetse fly</name>
    <dbReference type="NCBI Taxonomy" id="37546"/>
    <lineage>
        <taxon>Eukaryota</taxon>
        <taxon>Metazoa</taxon>
        <taxon>Ecdysozoa</taxon>
        <taxon>Arthropoda</taxon>
        <taxon>Hexapoda</taxon>
        <taxon>Insecta</taxon>
        <taxon>Pterygota</taxon>
        <taxon>Neoptera</taxon>
        <taxon>Endopterygota</taxon>
        <taxon>Diptera</taxon>
        <taxon>Brachycera</taxon>
        <taxon>Muscomorpha</taxon>
        <taxon>Hippoboscoidea</taxon>
        <taxon>Glossinidae</taxon>
        <taxon>Glossina</taxon>
    </lineage>
</organism>
<dbReference type="Pfam" id="PF25018">
    <property type="entry name" value="HEAT_IPO9_c"/>
    <property type="match status" value="1"/>
</dbReference>
<evidence type="ECO:0000256" key="2">
    <source>
        <dbReference type="ARBA" id="ARBA00007991"/>
    </source>
</evidence>
<accession>A0A1B0FQF3</accession>
<feature type="domain" description="Importin N-terminal" evidence="8">
    <location>
        <begin position="33"/>
        <end position="116"/>
    </location>
</feature>
<dbReference type="EnsemblMetazoa" id="GMOY006153-RA">
    <property type="protein sequence ID" value="GMOY006153-PA"/>
    <property type="gene ID" value="GMOY006153"/>
</dbReference>
<evidence type="ECO:0000256" key="5">
    <source>
        <dbReference type="ARBA" id="ARBA00023242"/>
    </source>
</evidence>
<reference evidence="9" key="1">
    <citation type="submission" date="2020-05" db="UniProtKB">
        <authorList>
            <consortium name="EnsemblMetazoa"/>
        </authorList>
    </citation>
    <scope>IDENTIFICATION</scope>
    <source>
        <strain evidence="9">Yale</strain>
    </source>
</reference>
<keyword evidence="5" id="KW-0539">Nucleus</keyword>
<dbReference type="Proteomes" id="UP000092444">
    <property type="component" value="Unassembled WGS sequence"/>
</dbReference>
<dbReference type="GO" id="GO:0006606">
    <property type="term" value="P:protein import into nucleus"/>
    <property type="evidence" value="ECO:0007669"/>
    <property type="project" value="TreeGrafter"/>
</dbReference>
<comment type="subcellular location">
    <subcellularLocation>
        <location evidence="1">Nucleus</location>
    </subcellularLocation>
</comment>
<dbReference type="GO" id="GO:0005829">
    <property type="term" value="C:cytosol"/>
    <property type="evidence" value="ECO:0007669"/>
    <property type="project" value="TreeGrafter"/>
</dbReference>
<name>A0A1B0FQF3_GLOMM</name>
<dbReference type="InterPro" id="IPR011989">
    <property type="entry name" value="ARM-like"/>
</dbReference>
<dbReference type="STRING" id="37546.A0A1B0FQF3"/>
<sequence>MSLAFQNAESVKQTLLEELQNLLSSETRIRQSAEQRMKQLEFTEGYGVYLSELIMNQSFDLPLRQIACVMLTRYVENHWGECDEEGNPSEAGSCGLVATDQAKRTIRKILPNGLYDPNSKIRSSVAHTISTIATTDWPSVWTELFDIIIKCLGGNENSIHGAMQILQDFIYDEKQIVELGPVVISEVYRIFESEQNYSIKTRTLAIRILKKLFYSISLNITDKQEQAPMMNSILTNFMEKLIHYLSMNSGTASNFMLRTEIVKSKISDKISLSRSNNFLLLFISFVLEKVLTFLVTGMSKYIQSYMERILPVIWQLLTQIADTYVKVIVNQTETSPFPVTYGDSSDDEDELTNFTNMIVQIFEFIQCVIGAGKFRATIKNVLTDLIYIVIVYIQVPEEQIEDWQEDPEKFVDDEDDGGMELTVRVSGQDVLVALYEEVGNEILPSLQEALSRHMNVAEAEKAAGNEFWWKIQEACMVAVHAYNELVLNSHDQFDLLNYLTVVRNCLNYHDCPHLVGRALWTLSTYSSSKLFNPQMLDEILMVTLQSLQADKSIILKISAVRAIYSFVKTHEKPNDEKRVLVQNNLSGFLEGILDLVPGCKSSVLGMLIEALTTIITFDPSFAVTAQNKLIPLALAVFLKYPEDPFILEIVQELIKALCQNPHCLQPLQDKFISTIVSILSLQDEQASTAKQDIALDVLTTIVKYSQAPLSAALIENAFPAMIHCVLRSDDHAVMVAGGECLRAYIFVSPEQIYAYKNGEGLNYTMQLTTLLLNPMNNELTAGQIGRLVITIITKMGNMLGENVDLLLKAVISKMQLVECLKVIMSLVVVFAHLFLTQTEAVLNFLSTVPGPTGEPAMQFVFNNWLSKQTSFFGAYERKVTTMALCKLFEYGVTTQDSRLTSINVKDLVINETANQTTRVKTRSQTNHQWVSVPALVKMFKLLINELSHLKEAHFVDYETETDDEEESHLGESGEKPTNNASAKFQSFISDLYFATDDDDDNDDDQLTQELLNGPLFQTNMEDNLTKFLQNFSSSEHFPMFVSHLTEAEKGVLKSIQVEVA</sequence>
<keyword evidence="6" id="KW-0175">Coiled coil</keyword>
<evidence type="ECO:0000256" key="3">
    <source>
        <dbReference type="ARBA" id="ARBA00022448"/>
    </source>
</evidence>
<keyword evidence="3" id="KW-0813">Transport</keyword>
<evidence type="ECO:0000259" key="8">
    <source>
        <dbReference type="PROSITE" id="PS50166"/>
    </source>
</evidence>
<protein>
    <recommendedName>
        <fullName evidence="8">Importin N-terminal domain-containing protein</fullName>
    </recommendedName>
</protein>
<dbReference type="Pfam" id="PF03810">
    <property type="entry name" value="IBN_N"/>
    <property type="match status" value="1"/>
</dbReference>
<evidence type="ECO:0000313" key="9">
    <source>
        <dbReference type="EnsemblMetazoa" id="GMOY006153-PA"/>
    </source>
</evidence>
<dbReference type="FunFam" id="1.25.10.10:FF:000459">
    <property type="entry name" value="ARM repeat superfamily protein"/>
    <property type="match status" value="1"/>
</dbReference>
<keyword evidence="4" id="KW-0653">Protein transport</keyword>
<keyword evidence="10" id="KW-1185">Reference proteome</keyword>
<feature type="region of interest" description="Disordered" evidence="7">
    <location>
        <begin position="959"/>
        <end position="979"/>
    </location>
</feature>